<dbReference type="EMBL" id="RDQH01000337">
    <property type="protein sequence ID" value="RXH83410.1"/>
    <property type="molecule type" value="Genomic_DNA"/>
</dbReference>
<feature type="compositionally biased region" description="Polar residues" evidence="1">
    <location>
        <begin position="1"/>
        <end position="11"/>
    </location>
</feature>
<gene>
    <name evidence="2" type="ORF">DVH24_005663</name>
</gene>
<evidence type="ECO:0000313" key="2">
    <source>
        <dbReference type="EMBL" id="RXH83410.1"/>
    </source>
</evidence>
<accession>A0A498IJS1</accession>
<organism evidence="2 3">
    <name type="scientific">Malus domestica</name>
    <name type="common">Apple</name>
    <name type="synonym">Pyrus malus</name>
    <dbReference type="NCBI Taxonomy" id="3750"/>
    <lineage>
        <taxon>Eukaryota</taxon>
        <taxon>Viridiplantae</taxon>
        <taxon>Streptophyta</taxon>
        <taxon>Embryophyta</taxon>
        <taxon>Tracheophyta</taxon>
        <taxon>Spermatophyta</taxon>
        <taxon>Magnoliopsida</taxon>
        <taxon>eudicotyledons</taxon>
        <taxon>Gunneridae</taxon>
        <taxon>Pentapetalae</taxon>
        <taxon>rosids</taxon>
        <taxon>fabids</taxon>
        <taxon>Rosales</taxon>
        <taxon>Rosaceae</taxon>
        <taxon>Amygdaloideae</taxon>
        <taxon>Maleae</taxon>
        <taxon>Malus</taxon>
    </lineage>
</organism>
<dbReference type="AlphaFoldDB" id="A0A498IJS1"/>
<evidence type="ECO:0000256" key="1">
    <source>
        <dbReference type="SAM" id="MobiDB-lite"/>
    </source>
</evidence>
<proteinExistence type="predicted"/>
<dbReference type="Proteomes" id="UP000290289">
    <property type="component" value="Chromosome 11"/>
</dbReference>
<comment type="caution">
    <text evidence="2">The sequence shown here is derived from an EMBL/GenBank/DDBJ whole genome shotgun (WGS) entry which is preliminary data.</text>
</comment>
<name>A0A498IJS1_MALDO</name>
<sequence length="194" mass="21211">MGTFTKKNVTSPPGADHFPGPLHHRSTILSALGPNHALTWITHPGSALASFSLNFGVPKEPEANELPKGLAFSSFFSLQTVTTITILMTGKPHDHHHSAAVDHHLCHIPDWPRHSTILSALGLGHALTWVTYPRNALARTHLTSKFRWNLKPVSSQKASCYKEGSIENHHCSTFSSATFGMNLTDLSDGELKTH</sequence>
<protein>
    <submittedName>
        <fullName evidence="2">Uncharacterized protein</fullName>
    </submittedName>
</protein>
<evidence type="ECO:0000313" key="3">
    <source>
        <dbReference type="Proteomes" id="UP000290289"/>
    </source>
</evidence>
<reference evidence="2 3" key="1">
    <citation type="submission" date="2018-10" db="EMBL/GenBank/DDBJ databases">
        <title>A high-quality apple genome assembly.</title>
        <authorList>
            <person name="Hu J."/>
        </authorList>
    </citation>
    <scope>NUCLEOTIDE SEQUENCE [LARGE SCALE GENOMIC DNA]</scope>
    <source>
        <strain evidence="3">cv. HFTH1</strain>
        <tissue evidence="2">Young leaf</tissue>
    </source>
</reference>
<feature type="region of interest" description="Disordered" evidence="1">
    <location>
        <begin position="1"/>
        <end position="20"/>
    </location>
</feature>
<keyword evidence="3" id="KW-1185">Reference proteome</keyword>